<reference evidence="7 8" key="1">
    <citation type="submission" date="2014-04" db="EMBL/GenBank/DDBJ databases">
        <authorList>
            <consortium name="DOE Joint Genome Institute"/>
            <person name="Kuo A."/>
            <person name="Tarkka M."/>
            <person name="Buscot F."/>
            <person name="Kohler A."/>
            <person name="Nagy L.G."/>
            <person name="Floudas D."/>
            <person name="Copeland A."/>
            <person name="Barry K.W."/>
            <person name="Cichocki N."/>
            <person name="Veneault-Fourrey C."/>
            <person name="LaButti K."/>
            <person name="Lindquist E.A."/>
            <person name="Lipzen A."/>
            <person name="Lundell T."/>
            <person name="Morin E."/>
            <person name="Murat C."/>
            <person name="Sun H."/>
            <person name="Tunlid A."/>
            <person name="Henrissat B."/>
            <person name="Grigoriev I.V."/>
            <person name="Hibbett D.S."/>
            <person name="Martin F."/>
            <person name="Nordberg H.P."/>
            <person name="Cantor M.N."/>
            <person name="Hua S.X."/>
        </authorList>
    </citation>
    <scope>NUCLEOTIDE SEQUENCE [LARGE SCALE GENOMIC DNA]</scope>
    <source>
        <strain evidence="7 8">F 1598</strain>
    </source>
</reference>
<feature type="domain" description="EXS" evidence="6">
    <location>
        <begin position="22"/>
        <end position="147"/>
    </location>
</feature>
<feature type="transmembrane region" description="Helical" evidence="5">
    <location>
        <begin position="89"/>
        <end position="110"/>
    </location>
</feature>
<comment type="subcellular location">
    <subcellularLocation>
        <location evidence="1">Membrane</location>
        <topology evidence="1">Multi-pass membrane protein</topology>
    </subcellularLocation>
</comment>
<dbReference type="HOGENOM" id="CLU_129395_0_0_1"/>
<evidence type="ECO:0000256" key="4">
    <source>
        <dbReference type="ARBA" id="ARBA00023136"/>
    </source>
</evidence>
<dbReference type="AlphaFoldDB" id="A0A0C3CPE9"/>
<dbReference type="GO" id="GO:0016036">
    <property type="term" value="P:cellular response to phosphate starvation"/>
    <property type="evidence" value="ECO:0007669"/>
    <property type="project" value="TreeGrafter"/>
</dbReference>
<dbReference type="PROSITE" id="PS51380">
    <property type="entry name" value="EXS"/>
    <property type="match status" value="1"/>
</dbReference>
<evidence type="ECO:0000256" key="2">
    <source>
        <dbReference type="ARBA" id="ARBA00022692"/>
    </source>
</evidence>
<keyword evidence="2 5" id="KW-0812">Transmembrane</keyword>
<dbReference type="OrthoDB" id="9970435at2759"/>
<keyword evidence="4 5" id="KW-0472">Membrane</keyword>
<gene>
    <name evidence="7" type="ORF">PILCRDRAFT_58350</name>
</gene>
<dbReference type="EMBL" id="KN832971">
    <property type="protein sequence ID" value="KIM91587.1"/>
    <property type="molecule type" value="Genomic_DNA"/>
</dbReference>
<reference evidence="8" key="2">
    <citation type="submission" date="2015-01" db="EMBL/GenBank/DDBJ databases">
        <title>Evolutionary Origins and Diversification of the Mycorrhizal Mutualists.</title>
        <authorList>
            <consortium name="DOE Joint Genome Institute"/>
            <consortium name="Mycorrhizal Genomics Consortium"/>
            <person name="Kohler A."/>
            <person name="Kuo A."/>
            <person name="Nagy L.G."/>
            <person name="Floudas D."/>
            <person name="Copeland A."/>
            <person name="Barry K.W."/>
            <person name="Cichocki N."/>
            <person name="Veneault-Fourrey C."/>
            <person name="LaButti K."/>
            <person name="Lindquist E.A."/>
            <person name="Lipzen A."/>
            <person name="Lundell T."/>
            <person name="Morin E."/>
            <person name="Murat C."/>
            <person name="Riley R."/>
            <person name="Ohm R."/>
            <person name="Sun H."/>
            <person name="Tunlid A."/>
            <person name="Henrissat B."/>
            <person name="Grigoriev I.V."/>
            <person name="Hibbett D.S."/>
            <person name="Martin F."/>
        </authorList>
    </citation>
    <scope>NUCLEOTIDE SEQUENCE [LARGE SCALE GENOMIC DNA]</scope>
    <source>
        <strain evidence="8">F 1598</strain>
    </source>
</reference>
<dbReference type="Pfam" id="PF03124">
    <property type="entry name" value="EXS"/>
    <property type="match status" value="1"/>
</dbReference>
<evidence type="ECO:0000259" key="6">
    <source>
        <dbReference type="PROSITE" id="PS51380"/>
    </source>
</evidence>
<feature type="transmembrane region" description="Helical" evidence="5">
    <location>
        <begin position="55"/>
        <end position="77"/>
    </location>
</feature>
<keyword evidence="8" id="KW-1185">Reference proteome</keyword>
<dbReference type="GO" id="GO:0000822">
    <property type="term" value="F:inositol hexakisphosphate binding"/>
    <property type="evidence" value="ECO:0007669"/>
    <property type="project" value="TreeGrafter"/>
</dbReference>
<dbReference type="Proteomes" id="UP000054166">
    <property type="component" value="Unassembled WGS sequence"/>
</dbReference>
<dbReference type="GO" id="GO:0006817">
    <property type="term" value="P:phosphate ion transport"/>
    <property type="evidence" value="ECO:0007669"/>
    <property type="project" value="TreeGrafter"/>
</dbReference>
<dbReference type="PANTHER" id="PTHR10783:SF103">
    <property type="entry name" value="SOLUTE CARRIER FAMILY 53 MEMBER 1"/>
    <property type="match status" value="1"/>
</dbReference>
<protein>
    <recommendedName>
        <fullName evidence="6">EXS domain-containing protein</fullName>
    </recommendedName>
</protein>
<proteinExistence type="predicted"/>
<accession>A0A0C3CPE9</accession>
<dbReference type="GO" id="GO:0005794">
    <property type="term" value="C:Golgi apparatus"/>
    <property type="evidence" value="ECO:0007669"/>
    <property type="project" value="TreeGrafter"/>
</dbReference>
<dbReference type="GO" id="GO:0005886">
    <property type="term" value="C:plasma membrane"/>
    <property type="evidence" value="ECO:0007669"/>
    <property type="project" value="TreeGrafter"/>
</dbReference>
<evidence type="ECO:0000313" key="7">
    <source>
        <dbReference type="EMBL" id="KIM91587.1"/>
    </source>
</evidence>
<evidence type="ECO:0000313" key="8">
    <source>
        <dbReference type="Proteomes" id="UP000054166"/>
    </source>
</evidence>
<sequence>MVNPLPILSKSSRWWLVKNIGELLISGVHQVEVSMNFQEDIRADRCVRRYADSKLTLHLINGGKYGAGIIYYFSFFLWRHHGTDRGASFILFCLFGTIYSIYSCSWDFLMDWSFFKPHSRYLLLRSELVYTNALSVRNLRPSPHFCA</sequence>
<name>A0A0C3CPE9_PILCF</name>
<evidence type="ECO:0000256" key="3">
    <source>
        <dbReference type="ARBA" id="ARBA00022989"/>
    </source>
</evidence>
<organism evidence="7 8">
    <name type="scientific">Piloderma croceum (strain F 1598)</name>
    <dbReference type="NCBI Taxonomy" id="765440"/>
    <lineage>
        <taxon>Eukaryota</taxon>
        <taxon>Fungi</taxon>
        <taxon>Dikarya</taxon>
        <taxon>Basidiomycota</taxon>
        <taxon>Agaricomycotina</taxon>
        <taxon>Agaricomycetes</taxon>
        <taxon>Agaricomycetidae</taxon>
        <taxon>Atheliales</taxon>
        <taxon>Atheliaceae</taxon>
        <taxon>Piloderma</taxon>
    </lineage>
</organism>
<evidence type="ECO:0000256" key="5">
    <source>
        <dbReference type="SAM" id="Phobius"/>
    </source>
</evidence>
<dbReference type="PANTHER" id="PTHR10783">
    <property type="entry name" value="XENOTROPIC AND POLYTROPIC RETROVIRUS RECEPTOR 1-RELATED"/>
    <property type="match status" value="1"/>
</dbReference>
<evidence type="ECO:0000256" key="1">
    <source>
        <dbReference type="ARBA" id="ARBA00004141"/>
    </source>
</evidence>
<keyword evidence="3 5" id="KW-1133">Transmembrane helix</keyword>
<dbReference type="InParanoid" id="A0A0C3CPE9"/>
<dbReference type="STRING" id="765440.A0A0C3CPE9"/>
<dbReference type="InterPro" id="IPR004342">
    <property type="entry name" value="EXS_C"/>
</dbReference>